<dbReference type="CDD" id="cd01898">
    <property type="entry name" value="Obg"/>
    <property type="match status" value="1"/>
</dbReference>
<dbReference type="NCBIfam" id="NF008956">
    <property type="entry name" value="PRK12299.1"/>
    <property type="match status" value="1"/>
</dbReference>
<evidence type="ECO:0000256" key="2">
    <source>
        <dbReference type="ARBA" id="ARBA00022490"/>
    </source>
</evidence>
<evidence type="ECO:0000313" key="12">
    <source>
        <dbReference type="EMBL" id="TSJ75070.1"/>
    </source>
</evidence>
<dbReference type="GO" id="GO:0042254">
    <property type="term" value="P:ribosome biogenesis"/>
    <property type="evidence" value="ECO:0007669"/>
    <property type="project" value="UniProtKB-UniRule"/>
</dbReference>
<dbReference type="PROSITE" id="PS51710">
    <property type="entry name" value="G_OBG"/>
    <property type="match status" value="1"/>
</dbReference>
<dbReference type="Gene3D" id="3.40.50.300">
    <property type="entry name" value="P-loop containing nucleotide triphosphate hydrolases"/>
    <property type="match status" value="1"/>
</dbReference>
<comment type="caution">
    <text evidence="12">The sequence shown here is derived from an EMBL/GenBank/DDBJ whole genome shotgun (WGS) entry which is preliminary data.</text>
</comment>
<dbReference type="GO" id="GO:0005737">
    <property type="term" value="C:cytoplasm"/>
    <property type="evidence" value="ECO:0007669"/>
    <property type="project" value="UniProtKB-SubCell"/>
</dbReference>
<dbReference type="OrthoDB" id="9807318at2"/>
<dbReference type="SUPFAM" id="SSF52540">
    <property type="entry name" value="P-loop containing nucleoside triphosphate hydrolases"/>
    <property type="match status" value="1"/>
</dbReference>
<dbReference type="InterPro" id="IPR031167">
    <property type="entry name" value="G_OBG"/>
</dbReference>
<evidence type="ECO:0000313" key="13">
    <source>
        <dbReference type="Proteomes" id="UP000315648"/>
    </source>
</evidence>
<dbReference type="InterPro" id="IPR005225">
    <property type="entry name" value="Small_GTP-bd"/>
</dbReference>
<dbReference type="InterPro" id="IPR027417">
    <property type="entry name" value="P-loop_NTPase"/>
</dbReference>
<comment type="subunit">
    <text evidence="8">Monomer.</text>
</comment>
<dbReference type="NCBIfam" id="TIGR00231">
    <property type="entry name" value="small_GTP"/>
    <property type="match status" value="1"/>
</dbReference>
<gene>
    <name evidence="12" type="primary">obgE</name>
    <name evidence="8" type="synonym">obg</name>
    <name evidence="12" type="ORF">FPL22_16870</name>
</gene>
<dbReference type="NCBIfam" id="NF008955">
    <property type="entry name" value="PRK12297.1"/>
    <property type="match status" value="1"/>
</dbReference>
<comment type="function">
    <text evidence="8">An essential GTPase which binds GTP, GDP and possibly (p)ppGpp with moderate affinity, with high nucleotide exchange rates and a fairly low GTP hydrolysis rate. Plays a role in control of the cell cycle, stress response, ribosome biogenesis and in those bacteria that undergo differentiation, in morphogenesis control.</text>
</comment>
<reference evidence="12 13" key="1">
    <citation type="submission" date="2019-07" db="EMBL/GenBank/DDBJ databases">
        <title>Description of 53C-WASEF.</title>
        <authorList>
            <person name="Pitt A."/>
            <person name="Hahn M.W."/>
        </authorList>
    </citation>
    <scope>NUCLEOTIDE SEQUENCE [LARGE SCALE GENOMIC DNA]</scope>
    <source>
        <strain evidence="12 13">53C-WASEF</strain>
    </source>
</reference>
<feature type="domain" description="Obg" evidence="11">
    <location>
        <begin position="1"/>
        <end position="158"/>
    </location>
</feature>
<evidence type="ECO:0000256" key="4">
    <source>
        <dbReference type="ARBA" id="ARBA00022741"/>
    </source>
</evidence>
<dbReference type="AlphaFoldDB" id="A0A556QEJ4"/>
<dbReference type="InterPro" id="IPR045086">
    <property type="entry name" value="OBG_GTPase"/>
</dbReference>
<evidence type="ECO:0000256" key="7">
    <source>
        <dbReference type="ARBA" id="ARBA00023134"/>
    </source>
</evidence>
<dbReference type="PROSITE" id="PS51883">
    <property type="entry name" value="OBG"/>
    <property type="match status" value="1"/>
</dbReference>
<keyword evidence="5 8" id="KW-0378">Hydrolase</keyword>
<dbReference type="PIRSF" id="PIRSF002401">
    <property type="entry name" value="GTP_bd_Obg/CgtA"/>
    <property type="match status" value="1"/>
</dbReference>
<feature type="binding site" evidence="8">
    <location>
        <position position="192"/>
    </location>
    <ligand>
        <name>Mg(2+)</name>
        <dbReference type="ChEBI" id="CHEBI:18420"/>
    </ligand>
</feature>
<feature type="domain" description="OBG-type G" evidence="10">
    <location>
        <begin position="159"/>
        <end position="328"/>
    </location>
</feature>
<evidence type="ECO:0000259" key="10">
    <source>
        <dbReference type="PROSITE" id="PS51710"/>
    </source>
</evidence>
<comment type="subcellular location">
    <subcellularLocation>
        <location evidence="8">Cytoplasm</location>
    </subcellularLocation>
</comment>
<comment type="similarity">
    <text evidence="1 8">Belongs to the TRAFAC class OBG-HflX-like GTPase superfamily. OBG GTPase family.</text>
</comment>
<dbReference type="InterPro" id="IPR006073">
    <property type="entry name" value="GTP-bd"/>
</dbReference>
<feature type="binding site" evidence="8">
    <location>
        <position position="172"/>
    </location>
    <ligand>
        <name>Mg(2+)</name>
        <dbReference type="ChEBI" id="CHEBI:18420"/>
    </ligand>
</feature>
<dbReference type="Proteomes" id="UP000315648">
    <property type="component" value="Unassembled WGS sequence"/>
</dbReference>
<feature type="binding site" evidence="8">
    <location>
        <begin position="190"/>
        <end position="194"/>
    </location>
    <ligand>
        <name>GTP</name>
        <dbReference type="ChEBI" id="CHEBI:37565"/>
    </ligand>
</feature>
<dbReference type="EMBL" id="VMBG01000004">
    <property type="protein sequence ID" value="TSJ75070.1"/>
    <property type="molecule type" value="Genomic_DNA"/>
</dbReference>
<evidence type="ECO:0000256" key="3">
    <source>
        <dbReference type="ARBA" id="ARBA00022723"/>
    </source>
</evidence>
<organism evidence="12 13">
    <name type="scientific">Rariglobus hedericola</name>
    <dbReference type="NCBI Taxonomy" id="2597822"/>
    <lineage>
        <taxon>Bacteria</taxon>
        <taxon>Pseudomonadati</taxon>
        <taxon>Verrucomicrobiota</taxon>
        <taxon>Opitutia</taxon>
        <taxon>Opitutales</taxon>
        <taxon>Opitutaceae</taxon>
        <taxon>Rariglobus</taxon>
    </lineage>
</organism>
<protein>
    <recommendedName>
        <fullName evidence="8">GTPase Obg</fullName>
        <ecNumber evidence="8">3.6.5.-</ecNumber>
    </recommendedName>
    <alternativeName>
        <fullName evidence="8">GTP-binding protein Obg</fullName>
    </alternativeName>
</protein>
<dbReference type="GO" id="GO:0000287">
    <property type="term" value="F:magnesium ion binding"/>
    <property type="evidence" value="ECO:0007669"/>
    <property type="project" value="InterPro"/>
</dbReference>
<keyword evidence="6 8" id="KW-0460">Magnesium</keyword>
<feature type="region of interest" description="Disordered" evidence="9">
    <location>
        <begin position="126"/>
        <end position="145"/>
    </location>
</feature>
<keyword evidence="2 8" id="KW-0963">Cytoplasm</keyword>
<dbReference type="PANTHER" id="PTHR11702:SF31">
    <property type="entry name" value="MITOCHONDRIAL RIBOSOME-ASSOCIATED GTPASE 2"/>
    <property type="match status" value="1"/>
</dbReference>
<evidence type="ECO:0000256" key="1">
    <source>
        <dbReference type="ARBA" id="ARBA00007699"/>
    </source>
</evidence>
<evidence type="ECO:0000256" key="8">
    <source>
        <dbReference type="HAMAP-Rule" id="MF_01454"/>
    </source>
</evidence>
<dbReference type="Gene3D" id="2.70.210.12">
    <property type="entry name" value="GTP1/OBG domain"/>
    <property type="match status" value="1"/>
</dbReference>
<comment type="cofactor">
    <cofactor evidence="8">
        <name>Mg(2+)</name>
        <dbReference type="ChEBI" id="CHEBI:18420"/>
    </cofactor>
</comment>
<accession>A0A556QEJ4</accession>
<feature type="binding site" evidence="8">
    <location>
        <begin position="165"/>
        <end position="172"/>
    </location>
    <ligand>
        <name>GTP</name>
        <dbReference type="ChEBI" id="CHEBI:37565"/>
    </ligand>
</feature>
<feature type="binding site" evidence="8">
    <location>
        <begin position="283"/>
        <end position="286"/>
    </location>
    <ligand>
        <name>GTP</name>
        <dbReference type="ChEBI" id="CHEBI:37565"/>
    </ligand>
</feature>
<dbReference type="RefSeq" id="WP_144354212.1">
    <property type="nucleotide sequence ID" value="NZ_CBCRVV010000010.1"/>
</dbReference>
<dbReference type="InterPro" id="IPR036726">
    <property type="entry name" value="GTP1_OBG_dom_sf"/>
</dbReference>
<dbReference type="GO" id="GO:0005525">
    <property type="term" value="F:GTP binding"/>
    <property type="evidence" value="ECO:0007669"/>
    <property type="project" value="UniProtKB-UniRule"/>
</dbReference>
<dbReference type="FunFam" id="2.70.210.12:FF:000001">
    <property type="entry name" value="GTPase Obg"/>
    <property type="match status" value="1"/>
</dbReference>
<evidence type="ECO:0000259" key="11">
    <source>
        <dbReference type="PROSITE" id="PS51883"/>
    </source>
</evidence>
<evidence type="ECO:0000256" key="9">
    <source>
        <dbReference type="SAM" id="MobiDB-lite"/>
    </source>
</evidence>
<dbReference type="HAMAP" id="MF_01454">
    <property type="entry name" value="GTPase_Obg"/>
    <property type="match status" value="1"/>
</dbReference>
<name>A0A556QEJ4_9BACT</name>
<evidence type="ECO:0000256" key="6">
    <source>
        <dbReference type="ARBA" id="ARBA00022842"/>
    </source>
</evidence>
<proteinExistence type="inferred from homology"/>
<dbReference type="InterPro" id="IPR014100">
    <property type="entry name" value="GTP-bd_Obg/CgtA"/>
</dbReference>
<feature type="binding site" evidence="8">
    <location>
        <begin position="309"/>
        <end position="311"/>
    </location>
    <ligand>
        <name>GTP</name>
        <dbReference type="ChEBI" id="CHEBI:37565"/>
    </ligand>
</feature>
<dbReference type="SUPFAM" id="SSF82051">
    <property type="entry name" value="Obg GTP-binding protein N-terminal domain"/>
    <property type="match status" value="1"/>
</dbReference>
<sequence length="347" mass="37660">MFVDECVIKVQAGDGGRGAVSFRREKYEPWGGPNGGDGARGGDVILLGDDDTNNLIDYKYKPHWNAKAGEPGRGSDQFGKEGEHCILRLPLGTVVIDEETGKAVAELIEDGQRIVLCKGGNGGWGNTHFKTPTNRAPKRANAGQPGETGKFRLVLKSIADIGLVGFPNAGKSSLTARITKARPKTAAYPFTTLHPQIGVIEYPETFDRLLMADVPGIIEGASENRGLGHRFLRHIERCTLLMFLIDMAGTDDRDPRDDYKTLVDELKLYDKALLKKPRVVVANKMDVAASAANLKKFKTKHKVDIIKISALTGTGLAELTQALRKRVIKHGGKPRLIKKTGAVGSSL</sequence>
<dbReference type="PANTHER" id="PTHR11702">
    <property type="entry name" value="DEVELOPMENTALLY REGULATED GTP-BINDING PROTEIN-RELATED"/>
    <property type="match status" value="1"/>
</dbReference>
<keyword evidence="4 8" id="KW-0547">Nucleotide-binding</keyword>
<dbReference type="GO" id="GO:0043022">
    <property type="term" value="F:ribosome binding"/>
    <property type="evidence" value="ECO:0007669"/>
    <property type="project" value="UniProtKB-ARBA"/>
</dbReference>
<keyword evidence="13" id="KW-1185">Reference proteome</keyword>
<dbReference type="Pfam" id="PF01018">
    <property type="entry name" value="GTP1_OBG"/>
    <property type="match status" value="1"/>
</dbReference>
<dbReference type="GO" id="GO:0003924">
    <property type="term" value="F:GTPase activity"/>
    <property type="evidence" value="ECO:0007669"/>
    <property type="project" value="UniProtKB-UniRule"/>
</dbReference>
<dbReference type="InterPro" id="IPR006169">
    <property type="entry name" value="GTP1_OBG_dom"/>
</dbReference>
<dbReference type="EC" id="3.6.5.-" evidence="8"/>
<dbReference type="Pfam" id="PF01926">
    <property type="entry name" value="MMR_HSR1"/>
    <property type="match status" value="1"/>
</dbReference>
<feature type="binding site" evidence="8">
    <location>
        <begin position="213"/>
        <end position="216"/>
    </location>
    <ligand>
        <name>GTP</name>
        <dbReference type="ChEBI" id="CHEBI:37565"/>
    </ligand>
</feature>
<keyword evidence="3 8" id="KW-0479">Metal-binding</keyword>
<evidence type="ECO:0000256" key="5">
    <source>
        <dbReference type="ARBA" id="ARBA00022801"/>
    </source>
</evidence>
<keyword evidence="7 8" id="KW-0342">GTP-binding</keyword>
<dbReference type="NCBIfam" id="TIGR02729">
    <property type="entry name" value="Obg_CgtA"/>
    <property type="match status" value="1"/>
</dbReference>
<dbReference type="PRINTS" id="PR00326">
    <property type="entry name" value="GTP1OBG"/>
</dbReference>